<comment type="caution">
    <text evidence="1">The sequence shown here is derived from an EMBL/GenBank/DDBJ whole genome shotgun (WGS) entry which is preliminary data.</text>
</comment>
<dbReference type="Proteomes" id="UP001549119">
    <property type="component" value="Unassembled WGS sequence"/>
</dbReference>
<evidence type="ECO:0000313" key="2">
    <source>
        <dbReference type="Proteomes" id="UP001549119"/>
    </source>
</evidence>
<sequence>MAAIRPVYFRTKDVRAPPVETMAGERATFQGAGSAARTRNIPDPRDRIRRSTCATRAKICASGTIDR</sequence>
<name>A0ABV2NT62_9HYPH</name>
<dbReference type="EMBL" id="JBEPNW010000003">
    <property type="protein sequence ID" value="MET3869601.1"/>
    <property type="molecule type" value="Genomic_DNA"/>
</dbReference>
<organism evidence="1 2">
    <name type="scientific">Methylobacterium radiotolerans</name>
    <dbReference type="NCBI Taxonomy" id="31998"/>
    <lineage>
        <taxon>Bacteria</taxon>
        <taxon>Pseudomonadati</taxon>
        <taxon>Pseudomonadota</taxon>
        <taxon>Alphaproteobacteria</taxon>
        <taxon>Hyphomicrobiales</taxon>
        <taxon>Methylobacteriaceae</taxon>
        <taxon>Methylobacterium</taxon>
    </lineage>
</organism>
<keyword evidence="2" id="KW-1185">Reference proteome</keyword>
<protein>
    <submittedName>
        <fullName evidence="1">Uncharacterized protein</fullName>
    </submittedName>
</protein>
<dbReference type="RefSeq" id="WP_209651320.1">
    <property type="nucleotide sequence ID" value="NZ_JBEPNV010000002.1"/>
</dbReference>
<reference evidence="1 2" key="1">
    <citation type="submission" date="2024-06" db="EMBL/GenBank/DDBJ databases">
        <title>Genomics of switchgrass bacterial isolates.</title>
        <authorList>
            <person name="Shade A."/>
        </authorList>
    </citation>
    <scope>NUCLEOTIDE SEQUENCE [LARGE SCALE GENOMIC DNA]</scope>
    <source>
        <strain evidence="1 2">PvP084</strain>
    </source>
</reference>
<gene>
    <name evidence="1" type="ORF">ABIC20_006979</name>
</gene>
<accession>A0ABV2NT62</accession>
<proteinExistence type="predicted"/>
<evidence type="ECO:0000313" key="1">
    <source>
        <dbReference type="EMBL" id="MET3869601.1"/>
    </source>
</evidence>